<organism evidence="1 2">
    <name type="scientific">Paramuricea clavata</name>
    <name type="common">Red gorgonian</name>
    <name type="synonym">Violescent sea-whip</name>
    <dbReference type="NCBI Taxonomy" id="317549"/>
    <lineage>
        <taxon>Eukaryota</taxon>
        <taxon>Metazoa</taxon>
        <taxon>Cnidaria</taxon>
        <taxon>Anthozoa</taxon>
        <taxon>Octocorallia</taxon>
        <taxon>Malacalcyonacea</taxon>
        <taxon>Plexauridae</taxon>
        <taxon>Paramuricea</taxon>
    </lineage>
</organism>
<sequence length="106" mass="13144">MHWRQSWSRLRQRSVFVKTWMHYHFNLFRYNVQWYISVLRHGEKSQGAQIPFMITMKMRRSLSRLGFQEEDIRMLKPVEATKIIERSVNKQTWKKYVKTRKNPENV</sequence>
<dbReference type="AlphaFoldDB" id="A0A6S7FU73"/>
<protein>
    <submittedName>
        <fullName evidence="1">Uncharacterized protein</fullName>
    </submittedName>
</protein>
<evidence type="ECO:0000313" key="2">
    <source>
        <dbReference type="Proteomes" id="UP001152795"/>
    </source>
</evidence>
<proteinExistence type="predicted"/>
<comment type="caution">
    <text evidence="1">The sequence shown here is derived from an EMBL/GenBank/DDBJ whole genome shotgun (WGS) entry which is preliminary data.</text>
</comment>
<dbReference type="OrthoDB" id="76126at2759"/>
<reference evidence="1" key="1">
    <citation type="submission" date="2020-04" db="EMBL/GenBank/DDBJ databases">
        <authorList>
            <person name="Alioto T."/>
            <person name="Alioto T."/>
            <person name="Gomez Garrido J."/>
        </authorList>
    </citation>
    <scope>NUCLEOTIDE SEQUENCE</scope>
    <source>
        <strain evidence="1">A484AB</strain>
    </source>
</reference>
<accession>A0A6S7FU73</accession>
<name>A0A6S7FU73_PARCT</name>
<evidence type="ECO:0000313" key="1">
    <source>
        <dbReference type="EMBL" id="CAB3979709.1"/>
    </source>
</evidence>
<dbReference type="Proteomes" id="UP001152795">
    <property type="component" value="Unassembled WGS sequence"/>
</dbReference>
<gene>
    <name evidence="1" type="ORF">PACLA_8A049324</name>
</gene>
<dbReference type="EMBL" id="CACRXK020000221">
    <property type="protein sequence ID" value="CAB3979709.1"/>
    <property type="molecule type" value="Genomic_DNA"/>
</dbReference>
<keyword evidence="2" id="KW-1185">Reference proteome</keyword>